<reference evidence="2 3" key="1">
    <citation type="submission" date="2017-11" db="EMBL/GenBank/DDBJ databases">
        <title>Bacillus camelliae sp. nov., isolated from pu'er tea.</title>
        <authorList>
            <person name="Niu L."/>
        </authorList>
    </citation>
    <scope>NUCLEOTIDE SEQUENCE [LARGE SCALE GENOMIC DNA]</scope>
    <source>
        <strain evidence="2 3">7578-1</strain>
    </source>
</reference>
<dbReference type="Proteomes" id="UP000233440">
    <property type="component" value="Unassembled WGS sequence"/>
</dbReference>
<dbReference type="PANTHER" id="PTHR47738">
    <property type="entry name" value="PTS SYSTEM FRUCTOSE-LIKE EIIA COMPONENT-RELATED"/>
    <property type="match status" value="1"/>
</dbReference>
<dbReference type="PANTHER" id="PTHR47738:SF3">
    <property type="entry name" value="PHOSPHOTRANSFERASE SYSTEM MANNITOL_FRUCTOSE-SPECIFIC IIA DOMAIN CONTAINING PROTEIN"/>
    <property type="match status" value="1"/>
</dbReference>
<dbReference type="CDD" id="cd00211">
    <property type="entry name" value="PTS_IIA_fru"/>
    <property type="match status" value="1"/>
</dbReference>
<dbReference type="OrthoDB" id="370976at2"/>
<keyword evidence="3" id="KW-1185">Reference proteome</keyword>
<proteinExistence type="predicted"/>
<evidence type="ECO:0000313" key="3">
    <source>
        <dbReference type="Proteomes" id="UP000233440"/>
    </source>
</evidence>
<accession>A0A2N3LPA5</accession>
<dbReference type="InterPro" id="IPR016152">
    <property type="entry name" value="PTrfase/Anion_transptr"/>
</dbReference>
<dbReference type="InterPro" id="IPR051541">
    <property type="entry name" value="PTS_SugarTrans_NitroReg"/>
</dbReference>
<dbReference type="InterPro" id="IPR002178">
    <property type="entry name" value="PTS_EIIA_type-2_dom"/>
</dbReference>
<dbReference type="EMBL" id="PIQO01000002">
    <property type="protein sequence ID" value="PKR86448.1"/>
    <property type="molecule type" value="Genomic_DNA"/>
</dbReference>
<dbReference type="RefSeq" id="WP_101353086.1">
    <property type="nucleotide sequence ID" value="NZ_PIQO01000002.1"/>
</dbReference>
<dbReference type="PROSITE" id="PS51094">
    <property type="entry name" value="PTS_EIIA_TYPE_2"/>
    <property type="match status" value="1"/>
</dbReference>
<keyword evidence="2" id="KW-0813">Transport</keyword>
<organism evidence="2 3">
    <name type="scientific">Heyndrickxia camelliae</name>
    <dbReference type="NCBI Taxonomy" id="1707093"/>
    <lineage>
        <taxon>Bacteria</taxon>
        <taxon>Bacillati</taxon>
        <taxon>Bacillota</taxon>
        <taxon>Bacilli</taxon>
        <taxon>Bacillales</taxon>
        <taxon>Bacillaceae</taxon>
        <taxon>Heyndrickxia</taxon>
    </lineage>
</organism>
<dbReference type="SUPFAM" id="SSF55804">
    <property type="entry name" value="Phoshotransferase/anion transport protein"/>
    <property type="match status" value="1"/>
</dbReference>
<gene>
    <name evidence="2" type="ORF">CWO92_04965</name>
</gene>
<keyword evidence="2" id="KW-0762">Sugar transport</keyword>
<comment type="caution">
    <text evidence="2">The sequence shown here is derived from an EMBL/GenBank/DDBJ whole genome shotgun (WGS) entry which is preliminary data.</text>
</comment>
<sequence length="155" mass="18128">MDIFSRLFDQDLILTNLECTSKYDFFEKVSIFLEDKGYVTENFKEAIIRREEKYPTGLRTEPYHVAIPHTDPENIKKPFIAMFRPVKQIEFMEMGTDDQPVQVQLIFVLGLKKTESQASLLQKLIDMFMNKEVMDQLLVETEKTQILSILKSIVA</sequence>
<dbReference type="Gene3D" id="3.40.930.10">
    <property type="entry name" value="Mannitol-specific EII, Chain A"/>
    <property type="match status" value="1"/>
</dbReference>
<feature type="domain" description="PTS EIIA type-2" evidence="1">
    <location>
        <begin position="6"/>
        <end position="153"/>
    </location>
</feature>
<evidence type="ECO:0000313" key="2">
    <source>
        <dbReference type="EMBL" id="PKR86448.1"/>
    </source>
</evidence>
<name>A0A2N3LPA5_9BACI</name>
<evidence type="ECO:0000259" key="1">
    <source>
        <dbReference type="PROSITE" id="PS51094"/>
    </source>
</evidence>
<dbReference type="Pfam" id="PF00359">
    <property type="entry name" value="PTS_EIIA_2"/>
    <property type="match status" value="1"/>
</dbReference>
<dbReference type="AlphaFoldDB" id="A0A2N3LPA5"/>
<protein>
    <submittedName>
        <fullName evidence="2">PTS sugar transporter subunit IIA</fullName>
    </submittedName>
</protein>